<evidence type="ECO:0000256" key="3">
    <source>
        <dbReference type="ARBA" id="ARBA00022679"/>
    </source>
</evidence>
<keyword evidence="6" id="KW-0067">ATP-binding</keyword>
<dbReference type="PANTHER" id="PTHR10534">
    <property type="entry name" value="PYRIDOXAL KINASE"/>
    <property type="match status" value="1"/>
</dbReference>
<dbReference type="Proteomes" id="UP000823046">
    <property type="component" value="Unassembled WGS sequence"/>
</dbReference>
<dbReference type="GO" id="GO:0016301">
    <property type="term" value="F:kinase activity"/>
    <property type="evidence" value="ECO:0007669"/>
    <property type="project" value="UniProtKB-KW"/>
</dbReference>
<keyword evidence="4" id="KW-0547">Nucleotide-binding</keyword>
<keyword evidence="3" id="KW-0808">Transferase</keyword>
<sequence length="353" mass="37981">MAPESEVNEKVVSPLRILSLQSHVIRGYVGNRAAAFPLQRLGHHVDTIDSVSFASMYIHEGFSRSGDDLNILLEGILKAFFKPTGGGHPGAKVDGIGSFIGMPNEGVTTRIAAANIGLDYTHVLTGYIGDPSFLANVIEIVAGLKNPVSAHGNRKAQIPLWLCDPVLGDNDKLYVSEELLAIYKQRALPYADIITPNQFEAQWLSGIKIQNLQDARACINKLHDAGPQVVIITSTSVVDDPGYLYLIASQRAGCHNGSISNSSNSGSSNSAVSIRFKDRKVFLGGTGDLMSALLLHSLQKFSLAKACEVALSTVQAIMEHTLAAKEPMETIDVIGGQNYIENPPLPYTAKEFV</sequence>
<dbReference type="Gene3D" id="3.40.1190.20">
    <property type="match status" value="1"/>
</dbReference>
<comment type="caution">
    <text evidence="8">The sequence shown here is derived from an EMBL/GenBank/DDBJ whole genome shotgun (WGS) entry which is preliminary data.</text>
</comment>
<proteinExistence type="inferred from homology"/>
<name>A0ABQ7J4I8_9APIC</name>
<dbReference type="InterPro" id="IPR013749">
    <property type="entry name" value="PM/HMP-P_kinase-1"/>
</dbReference>
<organism evidence="8 9">
    <name type="scientific">Cardiosporidium cionae</name>
    <dbReference type="NCBI Taxonomy" id="476202"/>
    <lineage>
        <taxon>Eukaryota</taxon>
        <taxon>Sar</taxon>
        <taxon>Alveolata</taxon>
        <taxon>Apicomplexa</taxon>
        <taxon>Aconoidasida</taxon>
        <taxon>Nephromycida</taxon>
        <taxon>Cardiosporidium</taxon>
    </lineage>
</organism>
<dbReference type="EC" id="2.7.1.35" evidence="2"/>
<dbReference type="InterPro" id="IPR029056">
    <property type="entry name" value="Ribokinase-like"/>
</dbReference>
<evidence type="ECO:0000256" key="2">
    <source>
        <dbReference type="ARBA" id="ARBA00012104"/>
    </source>
</evidence>
<evidence type="ECO:0000256" key="5">
    <source>
        <dbReference type="ARBA" id="ARBA00022777"/>
    </source>
</evidence>
<accession>A0ABQ7J4I8</accession>
<keyword evidence="5 8" id="KW-0418">Kinase</keyword>
<protein>
    <recommendedName>
        <fullName evidence="2">pyridoxal kinase</fullName>
        <ecNumber evidence="2">2.7.1.35</ecNumber>
    </recommendedName>
</protein>
<dbReference type="InterPro" id="IPR004625">
    <property type="entry name" value="PyrdxlKinase"/>
</dbReference>
<dbReference type="Pfam" id="PF08543">
    <property type="entry name" value="Phos_pyr_kin"/>
    <property type="match status" value="1"/>
</dbReference>
<evidence type="ECO:0000259" key="7">
    <source>
        <dbReference type="Pfam" id="PF08543"/>
    </source>
</evidence>
<evidence type="ECO:0000256" key="1">
    <source>
        <dbReference type="ARBA" id="ARBA00008805"/>
    </source>
</evidence>
<reference evidence="8 9" key="1">
    <citation type="journal article" date="2020" name="bioRxiv">
        <title>Metabolic contributions of an alphaproteobacterial endosymbiont in the apicomplexan Cardiosporidium cionae.</title>
        <authorList>
            <person name="Hunter E.S."/>
            <person name="Paight C.J."/>
            <person name="Lane C.E."/>
        </authorList>
    </citation>
    <scope>NUCLEOTIDE SEQUENCE [LARGE SCALE GENOMIC DNA]</scope>
    <source>
        <strain evidence="8">ESH_2018</strain>
    </source>
</reference>
<keyword evidence="9" id="KW-1185">Reference proteome</keyword>
<gene>
    <name evidence="8" type="ORF">IE077_002616</name>
</gene>
<feature type="domain" description="Pyridoxamine kinase/Phosphomethylpyrimidine kinase" evidence="7">
    <location>
        <begin position="154"/>
        <end position="250"/>
    </location>
</feature>
<evidence type="ECO:0000313" key="9">
    <source>
        <dbReference type="Proteomes" id="UP000823046"/>
    </source>
</evidence>
<evidence type="ECO:0000256" key="6">
    <source>
        <dbReference type="ARBA" id="ARBA00022840"/>
    </source>
</evidence>
<evidence type="ECO:0000313" key="8">
    <source>
        <dbReference type="EMBL" id="KAF8817946.1"/>
    </source>
</evidence>
<dbReference type="CDD" id="cd01173">
    <property type="entry name" value="pyridoxal_pyridoxamine_kinase"/>
    <property type="match status" value="1"/>
</dbReference>
<comment type="similarity">
    <text evidence="1">Belongs to the pyridoxine kinase family.</text>
</comment>
<dbReference type="PANTHER" id="PTHR10534:SF2">
    <property type="entry name" value="PYRIDOXAL KINASE"/>
    <property type="match status" value="1"/>
</dbReference>
<dbReference type="EMBL" id="JADAQX010001185">
    <property type="protein sequence ID" value="KAF8817946.1"/>
    <property type="molecule type" value="Genomic_DNA"/>
</dbReference>
<dbReference type="SUPFAM" id="SSF53613">
    <property type="entry name" value="Ribokinase-like"/>
    <property type="match status" value="1"/>
</dbReference>
<evidence type="ECO:0000256" key="4">
    <source>
        <dbReference type="ARBA" id="ARBA00022741"/>
    </source>
</evidence>